<organism evidence="5 6">
    <name type="scientific">Roseiarcus fermentans</name>
    <dbReference type="NCBI Taxonomy" id="1473586"/>
    <lineage>
        <taxon>Bacteria</taxon>
        <taxon>Pseudomonadati</taxon>
        <taxon>Pseudomonadota</taxon>
        <taxon>Alphaproteobacteria</taxon>
        <taxon>Hyphomicrobiales</taxon>
        <taxon>Roseiarcaceae</taxon>
        <taxon>Roseiarcus</taxon>
    </lineage>
</organism>
<dbReference type="InterPro" id="IPR009057">
    <property type="entry name" value="Homeodomain-like_sf"/>
</dbReference>
<evidence type="ECO:0000256" key="2">
    <source>
        <dbReference type="PROSITE-ProRule" id="PRU00335"/>
    </source>
</evidence>
<dbReference type="SUPFAM" id="SSF46689">
    <property type="entry name" value="Homeodomain-like"/>
    <property type="match status" value="1"/>
</dbReference>
<sequence>MDQFFRSRDGGASPLDSARAVRPAARKARPAIRAENERALLEAAEQVFAEEGFGGATTAAIARRAGVPKANLHYYFVTKDALYRAVVERVLTAWLAAAASFDGSDDPREALAAYIGAKMDLARAMPLASRIWSAEIMRGAPMIQDFLDTTLTDWVAARETSVRRWIAAGKLKPIDAKVLFYMIWATTQQYANAAHEMATLNGGRPLDDAAFERAKRQVIATIVDGVTA</sequence>
<dbReference type="EMBL" id="QNRK01000057">
    <property type="protein sequence ID" value="RBP01268.1"/>
    <property type="molecule type" value="Genomic_DNA"/>
</dbReference>
<gene>
    <name evidence="5" type="ORF">DFR50_15730</name>
</gene>
<dbReference type="InterPro" id="IPR001647">
    <property type="entry name" value="HTH_TetR"/>
</dbReference>
<dbReference type="OrthoDB" id="2356263at2"/>
<dbReference type="Gene3D" id="1.10.10.60">
    <property type="entry name" value="Homeodomain-like"/>
    <property type="match status" value="1"/>
</dbReference>
<evidence type="ECO:0000259" key="4">
    <source>
        <dbReference type="PROSITE" id="PS50977"/>
    </source>
</evidence>
<accession>A0A366EG18</accession>
<comment type="caution">
    <text evidence="5">The sequence shown here is derived from an EMBL/GenBank/DDBJ whole genome shotgun (WGS) entry which is preliminary data.</text>
</comment>
<evidence type="ECO:0000256" key="1">
    <source>
        <dbReference type="ARBA" id="ARBA00023125"/>
    </source>
</evidence>
<feature type="domain" description="HTH tetR-type" evidence="4">
    <location>
        <begin position="34"/>
        <end position="94"/>
    </location>
</feature>
<dbReference type="GO" id="GO:0045892">
    <property type="term" value="P:negative regulation of DNA-templated transcription"/>
    <property type="evidence" value="ECO:0007669"/>
    <property type="project" value="InterPro"/>
</dbReference>
<feature type="DNA-binding region" description="H-T-H motif" evidence="2">
    <location>
        <begin position="57"/>
        <end position="76"/>
    </location>
</feature>
<dbReference type="InterPro" id="IPR013573">
    <property type="entry name" value="Tscrpt_reg_YcdC_C"/>
</dbReference>
<evidence type="ECO:0000256" key="3">
    <source>
        <dbReference type="SAM" id="MobiDB-lite"/>
    </source>
</evidence>
<dbReference type="PANTHER" id="PTHR30055">
    <property type="entry name" value="HTH-TYPE TRANSCRIPTIONAL REGULATOR RUTR"/>
    <property type="match status" value="1"/>
</dbReference>
<dbReference type="InterPro" id="IPR036271">
    <property type="entry name" value="Tet_transcr_reg_TetR-rel_C_sf"/>
</dbReference>
<dbReference type="SUPFAM" id="SSF48498">
    <property type="entry name" value="Tetracyclin repressor-like, C-terminal domain"/>
    <property type="match status" value="1"/>
</dbReference>
<reference evidence="5 6" key="1">
    <citation type="submission" date="2018-06" db="EMBL/GenBank/DDBJ databases">
        <title>Genomic Encyclopedia of Type Strains, Phase IV (KMG-IV): sequencing the most valuable type-strain genomes for metagenomic binning, comparative biology and taxonomic classification.</title>
        <authorList>
            <person name="Goeker M."/>
        </authorList>
    </citation>
    <scope>NUCLEOTIDE SEQUENCE [LARGE SCALE GENOMIC DNA]</scope>
    <source>
        <strain evidence="5 6">DSM 24875</strain>
    </source>
</reference>
<dbReference type="Proteomes" id="UP000253529">
    <property type="component" value="Unassembled WGS sequence"/>
</dbReference>
<dbReference type="PROSITE" id="PS50977">
    <property type="entry name" value="HTH_TETR_2"/>
    <property type="match status" value="1"/>
</dbReference>
<dbReference type="AlphaFoldDB" id="A0A366EG18"/>
<keyword evidence="6" id="KW-1185">Reference proteome</keyword>
<name>A0A366EG18_9HYPH</name>
<dbReference type="Gene3D" id="1.10.357.10">
    <property type="entry name" value="Tetracycline Repressor, domain 2"/>
    <property type="match status" value="1"/>
</dbReference>
<dbReference type="PANTHER" id="PTHR30055:SF196">
    <property type="entry name" value="HTH-TYPE TRANSCRIPTIONAL REGULATOR RUTR"/>
    <property type="match status" value="1"/>
</dbReference>
<evidence type="ECO:0000313" key="6">
    <source>
        <dbReference type="Proteomes" id="UP000253529"/>
    </source>
</evidence>
<evidence type="ECO:0000313" key="5">
    <source>
        <dbReference type="EMBL" id="RBP01268.1"/>
    </source>
</evidence>
<dbReference type="Pfam" id="PF08362">
    <property type="entry name" value="TetR_C_3"/>
    <property type="match status" value="1"/>
</dbReference>
<dbReference type="InterPro" id="IPR050109">
    <property type="entry name" value="HTH-type_TetR-like_transc_reg"/>
</dbReference>
<dbReference type="GO" id="GO:0003700">
    <property type="term" value="F:DNA-binding transcription factor activity"/>
    <property type="evidence" value="ECO:0007669"/>
    <property type="project" value="TreeGrafter"/>
</dbReference>
<dbReference type="RefSeq" id="WP_113893776.1">
    <property type="nucleotide sequence ID" value="NZ_QNRK01000057.1"/>
</dbReference>
<dbReference type="Pfam" id="PF00440">
    <property type="entry name" value="TetR_N"/>
    <property type="match status" value="1"/>
</dbReference>
<feature type="region of interest" description="Disordered" evidence="3">
    <location>
        <begin position="1"/>
        <end position="22"/>
    </location>
</feature>
<keyword evidence="1 2" id="KW-0238">DNA-binding</keyword>
<dbReference type="GO" id="GO:0000976">
    <property type="term" value="F:transcription cis-regulatory region binding"/>
    <property type="evidence" value="ECO:0007669"/>
    <property type="project" value="TreeGrafter"/>
</dbReference>
<dbReference type="PRINTS" id="PR00455">
    <property type="entry name" value="HTHTETR"/>
</dbReference>
<proteinExistence type="predicted"/>
<protein>
    <submittedName>
        <fullName evidence="5">TetR family transcriptional regulator</fullName>
    </submittedName>
</protein>